<dbReference type="InterPro" id="IPR009506">
    <property type="entry name" value="YjiS-like"/>
</dbReference>
<evidence type="ECO:0000313" key="3">
    <source>
        <dbReference type="Proteomes" id="UP000051326"/>
    </source>
</evidence>
<evidence type="ECO:0000259" key="1">
    <source>
        <dbReference type="Pfam" id="PF06568"/>
    </source>
</evidence>
<feature type="domain" description="YjiS-like" evidence="1">
    <location>
        <begin position="25"/>
        <end position="60"/>
    </location>
</feature>
<sequence>MAYSTLSAPASAGFSTRLRGIAAGLLQNWKLRRDYRQTVHALRALSARDLADIGLSRCAIPGAAREHVYGK</sequence>
<name>A0A0P1H8Q6_9RHOB</name>
<organism evidence="2 3">
    <name type="scientific">Leisingera aquaemixtae</name>
    <dbReference type="NCBI Taxonomy" id="1396826"/>
    <lineage>
        <taxon>Bacteria</taxon>
        <taxon>Pseudomonadati</taxon>
        <taxon>Pseudomonadota</taxon>
        <taxon>Alphaproteobacteria</taxon>
        <taxon>Rhodobacterales</taxon>
        <taxon>Roseobacteraceae</taxon>
        <taxon>Leisingera</taxon>
    </lineage>
</organism>
<accession>A0A0P1H8Q6</accession>
<gene>
    <name evidence="2" type="ORF">PHA8399_01566</name>
</gene>
<protein>
    <recommendedName>
        <fullName evidence="1">YjiS-like domain-containing protein</fullName>
    </recommendedName>
</protein>
<dbReference type="Proteomes" id="UP000051326">
    <property type="component" value="Unassembled WGS sequence"/>
</dbReference>
<reference evidence="2 3" key="1">
    <citation type="submission" date="2015-09" db="EMBL/GenBank/DDBJ databases">
        <authorList>
            <consortium name="Swine Surveillance"/>
        </authorList>
    </citation>
    <scope>NUCLEOTIDE SEQUENCE [LARGE SCALE GENOMIC DNA]</scope>
    <source>
        <strain evidence="2 3">CECT 8399</strain>
    </source>
</reference>
<dbReference type="Pfam" id="PF06568">
    <property type="entry name" value="YjiS-like"/>
    <property type="match status" value="1"/>
</dbReference>
<evidence type="ECO:0000313" key="2">
    <source>
        <dbReference type="EMBL" id="CUH99445.1"/>
    </source>
</evidence>
<proteinExistence type="predicted"/>
<dbReference type="EMBL" id="CYSR01000018">
    <property type="protein sequence ID" value="CUH99445.1"/>
    <property type="molecule type" value="Genomic_DNA"/>
</dbReference>
<dbReference type="AlphaFoldDB" id="A0A0P1H8Q6"/>
<dbReference type="RefSeq" id="WP_058285596.1">
    <property type="nucleotide sequence ID" value="NZ_CP081031.1"/>
</dbReference>